<feature type="transmembrane region" description="Helical" evidence="8">
    <location>
        <begin position="21"/>
        <end position="48"/>
    </location>
</feature>
<keyword evidence="7 8" id="KW-0472">Membrane</keyword>
<dbReference type="GO" id="GO:0033214">
    <property type="term" value="P:siderophore-iron import into cell"/>
    <property type="evidence" value="ECO:0007669"/>
    <property type="project" value="TreeGrafter"/>
</dbReference>
<feature type="transmembrane region" description="Helical" evidence="8">
    <location>
        <begin position="322"/>
        <end position="341"/>
    </location>
</feature>
<reference evidence="9 10" key="1">
    <citation type="submission" date="2018-01" db="EMBL/GenBank/DDBJ databases">
        <title>Genome sequence of Iodobacter sp. strain PCH194 isolated from Indian Trans-Himalaya.</title>
        <authorList>
            <person name="Kumar V."/>
            <person name="Thakur V."/>
            <person name="Kumar S."/>
            <person name="Singh D."/>
        </authorList>
    </citation>
    <scope>NUCLEOTIDE SEQUENCE [LARGE SCALE GENOMIC DNA]</scope>
    <source>
        <strain evidence="9 10">PCH194</strain>
    </source>
</reference>
<dbReference type="GO" id="GO:0022857">
    <property type="term" value="F:transmembrane transporter activity"/>
    <property type="evidence" value="ECO:0007669"/>
    <property type="project" value="InterPro"/>
</dbReference>
<dbReference type="SUPFAM" id="SSF81345">
    <property type="entry name" value="ABC transporter involved in vitamin B12 uptake, BtuC"/>
    <property type="match status" value="1"/>
</dbReference>
<dbReference type="EMBL" id="CP025781">
    <property type="protein sequence ID" value="QBC44747.1"/>
    <property type="molecule type" value="Genomic_DNA"/>
</dbReference>
<evidence type="ECO:0000256" key="7">
    <source>
        <dbReference type="ARBA" id="ARBA00023136"/>
    </source>
</evidence>
<evidence type="ECO:0000313" key="10">
    <source>
        <dbReference type="Proteomes" id="UP000515917"/>
    </source>
</evidence>
<dbReference type="Gene3D" id="1.10.3470.10">
    <property type="entry name" value="ABC transporter involved in vitamin B12 uptake, BtuC"/>
    <property type="match status" value="1"/>
</dbReference>
<gene>
    <name evidence="9" type="ORF">C1H71_15200</name>
</gene>
<feature type="transmembrane region" description="Helical" evidence="8">
    <location>
        <begin position="136"/>
        <end position="157"/>
    </location>
</feature>
<dbReference type="CDD" id="cd06550">
    <property type="entry name" value="TM_ABC_iron-siderophores_like"/>
    <property type="match status" value="1"/>
</dbReference>
<keyword evidence="5 8" id="KW-0812">Transmembrane</keyword>
<comment type="similarity">
    <text evidence="2">Belongs to the binding-protein-dependent transport system permease family. FecCD subfamily.</text>
</comment>
<keyword evidence="4" id="KW-1003">Cell membrane</keyword>
<dbReference type="RefSeq" id="WP_130107269.1">
    <property type="nucleotide sequence ID" value="NZ_CP025781.1"/>
</dbReference>
<evidence type="ECO:0000256" key="5">
    <source>
        <dbReference type="ARBA" id="ARBA00022692"/>
    </source>
</evidence>
<dbReference type="AlphaFoldDB" id="A0A7G3GBG9"/>
<organism evidence="9 10">
    <name type="scientific">Iodobacter fluviatilis</name>
    <dbReference type="NCBI Taxonomy" id="537"/>
    <lineage>
        <taxon>Bacteria</taxon>
        <taxon>Pseudomonadati</taxon>
        <taxon>Pseudomonadota</taxon>
        <taxon>Betaproteobacteria</taxon>
        <taxon>Neisseriales</taxon>
        <taxon>Chitinibacteraceae</taxon>
        <taxon>Iodobacter</taxon>
    </lineage>
</organism>
<dbReference type="PANTHER" id="PTHR30472:SF24">
    <property type="entry name" value="FERRIC ENTEROBACTIN TRANSPORT SYSTEM PERMEASE PROTEIN FEPG"/>
    <property type="match status" value="1"/>
</dbReference>
<evidence type="ECO:0000256" key="8">
    <source>
        <dbReference type="SAM" id="Phobius"/>
    </source>
</evidence>
<evidence type="ECO:0000256" key="6">
    <source>
        <dbReference type="ARBA" id="ARBA00022989"/>
    </source>
</evidence>
<feature type="transmembrane region" description="Helical" evidence="8">
    <location>
        <begin position="295"/>
        <end position="315"/>
    </location>
</feature>
<dbReference type="Pfam" id="PF01032">
    <property type="entry name" value="FecCD"/>
    <property type="match status" value="1"/>
</dbReference>
<protein>
    <submittedName>
        <fullName evidence="9">Uncharacterized protein</fullName>
    </submittedName>
</protein>
<feature type="transmembrane region" description="Helical" evidence="8">
    <location>
        <begin position="253"/>
        <end position="283"/>
    </location>
</feature>
<feature type="transmembrane region" description="Helical" evidence="8">
    <location>
        <begin position="112"/>
        <end position="130"/>
    </location>
</feature>
<feature type="transmembrane region" description="Helical" evidence="8">
    <location>
        <begin position="82"/>
        <end position="100"/>
    </location>
</feature>
<accession>A0A7G3GBG9</accession>
<dbReference type="InterPro" id="IPR037294">
    <property type="entry name" value="ABC_BtuC-like"/>
</dbReference>
<feature type="transmembrane region" description="Helical" evidence="8">
    <location>
        <begin position="206"/>
        <end position="227"/>
    </location>
</feature>
<name>A0A7G3GBG9_9NEIS</name>
<evidence type="ECO:0000256" key="2">
    <source>
        <dbReference type="ARBA" id="ARBA00007935"/>
    </source>
</evidence>
<dbReference type="PANTHER" id="PTHR30472">
    <property type="entry name" value="FERRIC ENTEROBACTIN TRANSPORT SYSTEM PERMEASE PROTEIN"/>
    <property type="match status" value="1"/>
</dbReference>
<feature type="transmembrane region" description="Helical" evidence="8">
    <location>
        <begin position="164"/>
        <end position="186"/>
    </location>
</feature>
<sequence>MINTPPINHDSTVMRYQGFSLLLSHSALFSTIVISLILLISVIASLALGSTFIPLNAALPAIFGQGSHSTLLLVQEIRLPRIFAGLITGAALGSAGCLIQTMARNRLASPDLLGINNGATLAIILGLIIGNILGSWWLALIGAAACALLIFTLAGRWGRQGYRVLVIGLAIAVMLRSVIELLMSTVSLQHASTLYTWSLGSLVGRGYSASLPAAFGLTLLLPAALLLSRRLALLRFEEDLAASLGLNVNKTQFFIMLLTIGLAGLGVTIGGPIGFIALAAPIIASRFADPAHVPIFRSALIGAIVIICADTLGRITSSHAEVPVGVITSILGGPFLLWVLLSKQ</sequence>
<keyword evidence="6 8" id="KW-1133">Transmembrane helix</keyword>
<proteinExistence type="inferred from homology"/>
<dbReference type="InterPro" id="IPR000522">
    <property type="entry name" value="ABC_transptr_permease_BtuC"/>
</dbReference>
<evidence type="ECO:0000256" key="1">
    <source>
        <dbReference type="ARBA" id="ARBA00004651"/>
    </source>
</evidence>
<dbReference type="KEGG" id="ifl:C1H71_15200"/>
<dbReference type="Proteomes" id="UP000515917">
    <property type="component" value="Chromosome"/>
</dbReference>
<keyword evidence="3" id="KW-0813">Transport</keyword>
<evidence type="ECO:0000256" key="3">
    <source>
        <dbReference type="ARBA" id="ARBA00022448"/>
    </source>
</evidence>
<dbReference type="GO" id="GO:0005886">
    <property type="term" value="C:plasma membrane"/>
    <property type="evidence" value="ECO:0007669"/>
    <property type="project" value="UniProtKB-SubCell"/>
</dbReference>
<keyword evidence="10" id="KW-1185">Reference proteome</keyword>
<comment type="subcellular location">
    <subcellularLocation>
        <location evidence="1">Cell membrane</location>
        <topology evidence="1">Multi-pass membrane protein</topology>
    </subcellularLocation>
</comment>
<evidence type="ECO:0000256" key="4">
    <source>
        <dbReference type="ARBA" id="ARBA00022475"/>
    </source>
</evidence>
<evidence type="ECO:0000313" key="9">
    <source>
        <dbReference type="EMBL" id="QBC44747.1"/>
    </source>
</evidence>